<evidence type="ECO:0000256" key="1">
    <source>
        <dbReference type="SAM" id="MobiDB-lite"/>
    </source>
</evidence>
<feature type="compositionally biased region" description="Pro residues" evidence="1">
    <location>
        <begin position="131"/>
        <end position="197"/>
    </location>
</feature>
<evidence type="ECO:0000313" key="3">
    <source>
        <dbReference type="EMBL" id="KAF4972475.1"/>
    </source>
</evidence>
<reference evidence="3" key="2">
    <citation type="submission" date="2020-05" db="EMBL/GenBank/DDBJ databases">
        <authorList>
            <person name="Kim H.-S."/>
            <person name="Proctor R.H."/>
            <person name="Brown D.W."/>
        </authorList>
    </citation>
    <scope>NUCLEOTIDE SEQUENCE</scope>
    <source>
        <strain evidence="3">NRRL 22465</strain>
    </source>
</reference>
<feature type="region of interest" description="Disordered" evidence="1">
    <location>
        <begin position="18"/>
        <end position="37"/>
    </location>
</feature>
<feature type="compositionally biased region" description="Low complexity" evidence="1">
    <location>
        <begin position="198"/>
        <end position="210"/>
    </location>
</feature>
<evidence type="ECO:0000313" key="4">
    <source>
        <dbReference type="Proteomes" id="UP000635477"/>
    </source>
</evidence>
<proteinExistence type="predicted"/>
<feature type="chain" id="PRO_5034082522" description="Cell wall protein SED1" evidence="2">
    <location>
        <begin position="19"/>
        <end position="210"/>
    </location>
</feature>
<evidence type="ECO:0000256" key="2">
    <source>
        <dbReference type="SAM" id="SignalP"/>
    </source>
</evidence>
<keyword evidence="2" id="KW-0732">Signal</keyword>
<accession>A0A8H4UA81</accession>
<sequence>MRFTEVLPAALLLPGAAAQTPGPYSTQSFATKVPDRNTTKTPVKTDTVYYSAATGATVVSTFTDDYVFYCPEPTKFLHRNVTYTVTTPTYLTITNCPCTVTYTQNPQPTYPPVIKTTFRGNKTEVVTYPPTIVPTPPGKPVSPPQPPGKPAVPPVVPVPQPPAAPIYSPLPPGQSAPPPVAPIPQPPGKPVPPPQAPSLPAVAPSQPAPP</sequence>
<dbReference type="PRINTS" id="PR01217">
    <property type="entry name" value="PRICHEXTENSN"/>
</dbReference>
<dbReference type="OrthoDB" id="4094614at2759"/>
<keyword evidence="4" id="KW-1185">Reference proteome</keyword>
<comment type="caution">
    <text evidence="3">The sequence shown here is derived from an EMBL/GenBank/DDBJ whole genome shotgun (WGS) entry which is preliminary data.</text>
</comment>
<feature type="region of interest" description="Disordered" evidence="1">
    <location>
        <begin position="129"/>
        <end position="210"/>
    </location>
</feature>
<feature type="non-terminal residue" evidence="3">
    <location>
        <position position="1"/>
    </location>
</feature>
<dbReference type="AlphaFoldDB" id="A0A8H4UA81"/>
<dbReference type="Proteomes" id="UP000635477">
    <property type="component" value="Unassembled WGS sequence"/>
</dbReference>
<feature type="signal peptide" evidence="2">
    <location>
        <begin position="1"/>
        <end position="18"/>
    </location>
</feature>
<protein>
    <recommendedName>
        <fullName evidence="5">Cell wall protein SED1</fullName>
    </recommendedName>
</protein>
<gene>
    <name evidence="3" type="ORF">FZEAL_9586</name>
</gene>
<evidence type="ECO:0008006" key="5">
    <source>
        <dbReference type="Google" id="ProtNLM"/>
    </source>
</evidence>
<reference evidence="3" key="1">
    <citation type="journal article" date="2020" name="BMC Genomics">
        <title>Correction to: Identification and distribution of gene clusters required for synthesis of sphingolipid metabolism inhibitors in diverse species of the filamentous fungus Fusarium.</title>
        <authorList>
            <person name="Kim H.S."/>
            <person name="Lohmar J.M."/>
            <person name="Busman M."/>
            <person name="Brown D.W."/>
            <person name="Naumann T.A."/>
            <person name="Divon H.H."/>
            <person name="Lysoe E."/>
            <person name="Uhlig S."/>
            <person name="Proctor R.H."/>
        </authorList>
    </citation>
    <scope>NUCLEOTIDE SEQUENCE</scope>
    <source>
        <strain evidence="3">NRRL 22465</strain>
    </source>
</reference>
<dbReference type="EMBL" id="JABEYC010000914">
    <property type="protein sequence ID" value="KAF4972475.1"/>
    <property type="molecule type" value="Genomic_DNA"/>
</dbReference>
<organism evidence="3 4">
    <name type="scientific">Fusarium zealandicum</name>
    <dbReference type="NCBI Taxonomy" id="1053134"/>
    <lineage>
        <taxon>Eukaryota</taxon>
        <taxon>Fungi</taxon>
        <taxon>Dikarya</taxon>
        <taxon>Ascomycota</taxon>
        <taxon>Pezizomycotina</taxon>
        <taxon>Sordariomycetes</taxon>
        <taxon>Hypocreomycetidae</taxon>
        <taxon>Hypocreales</taxon>
        <taxon>Nectriaceae</taxon>
        <taxon>Fusarium</taxon>
        <taxon>Fusarium staphyleae species complex</taxon>
    </lineage>
</organism>
<name>A0A8H4UA81_9HYPO</name>